<dbReference type="NCBIfam" id="TIGR03725">
    <property type="entry name" value="T6A_YeaZ"/>
    <property type="match status" value="1"/>
</dbReference>
<dbReference type="EMBL" id="RKQL01000008">
    <property type="protein sequence ID" value="RPE62898.1"/>
    <property type="molecule type" value="Genomic_DNA"/>
</dbReference>
<organism evidence="2 3">
    <name type="scientific">Tibeticola sediminis</name>
    <dbReference type="NCBI Taxonomy" id="1917811"/>
    <lineage>
        <taxon>Bacteria</taxon>
        <taxon>Pseudomonadati</taxon>
        <taxon>Pseudomonadota</taxon>
        <taxon>Betaproteobacteria</taxon>
        <taxon>Burkholderiales</taxon>
        <taxon>Comamonadaceae</taxon>
        <taxon>Tibeticola</taxon>
    </lineage>
</organism>
<evidence type="ECO:0000313" key="2">
    <source>
        <dbReference type="EMBL" id="RPE62898.1"/>
    </source>
</evidence>
<dbReference type="PANTHER" id="PTHR11735">
    <property type="entry name" value="TRNA N6-ADENOSINE THREONYLCARBAMOYLTRANSFERASE"/>
    <property type="match status" value="1"/>
</dbReference>
<dbReference type="GO" id="GO:0005829">
    <property type="term" value="C:cytosol"/>
    <property type="evidence" value="ECO:0007669"/>
    <property type="project" value="TreeGrafter"/>
</dbReference>
<proteinExistence type="predicted"/>
<dbReference type="InterPro" id="IPR022496">
    <property type="entry name" value="T6A_TsaB"/>
</dbReference>
<accession>A0A3N4TYJ7</accession>
<evidence type="ECO:0000313" key="3">
    <source>
        <dbReference type="Proteomes" id="UP000272193"/>
    </source>
</evidence>
<dbReference type="SUPFAM" id="SSF53067">
    <property type="entry name" value="Actin-like ATPase domain"/>
    <property type="match status" value="2"/>
</dbReference>
<dbReference type="PANTHER" id="PTHR11735:SF11">
    <property type="entry name" value="TRNA THREONYLCARBAMOYLADENOSINE BIOSYNTHESIS PROTEIN TSAB"/>
    <property type="match status" value="1"/>
</dbReference>
<dbReference type="InterPro" id="IPR000905">
    <property type="entry name" value="Gcp-like_dom"/>
</dbReference>
<comment type="caution">
    <text evidence="2">The sequence shown here is derived from an EMBL/GenBank/DDBJ whole genome shotgun (WGS) entry which is preliminary data.</text>
</comment>
<dbReference type="RefSeq" id="WP_245968880.1">
    <property type="nucleotide sequence ID" value="NZ_RKQL01000008.1"/>
</dbReference>
<name>A0A3N4TYJ7_9BURK</name>
<gene>
    <name evidence="2" type="ORF">EDC62_2597</name>
</gene>
<dbReference type="Pfam" id="PF00814">
    <property type="entry name" value="TsaD"/>
    <property type="match status" value="1"/>
</dbReference>
<dbReference type="Gene3D" id="3.30.420.40">
    <property type="match status" value="2"/>
</dbReference>
<reference evidence="2 3" key="1">
    <citation type="submission" date="2018-11" db="EMBL/GenBank/DDBJ databases">
        <title>Genomic Encyclopedia of Type Strains, Phase IV (KMG-IV): sequencing the most valuable type-strain genomes for metagenomic binning, comparative biology and taxonomic classification.</title>
        <authorList>
            <person name="Goeker M."/>
        </authorList>
    </citation>
    <scope>NUCLEOTIDE SEQUENCE [LARGE SCALE GENOMIC DNA]</scope>
    <source>
        <strain evidence="2 3">DSM 101684</strain>
    </source>
</reference>
<evidence type="ECO:0000259" key="1">
    <source>
        <dbReference type="Pfam" id="PF00814"/>
    </source>
</evidence>
<dbReference type="Proteomes" id="UP000272193">
    <property type="component" value="Unassembled WGS sequence"/>
</dbReference>
<dbReference type="AlphaFoldDB" id="A0A3N4TYJ7"/>
<keyword evidence="3" id="KW-1185">Reference proteome</keyword>
<protein>
    <submittedName>
        <fullName evidence="2">tRNA threonylcarbamoyladenosine biosynthesis protein TsaB</fullName>
    </submittedName>
</protein>
<feature type="domain" description="Gcp-like" evidence="1">
    <location>
        <begin position="57"/>
        <end position="161"/>
    </location>
</feature>
<dbReference type="InterPro" id="IPR043129">
    <property type="entry name" value="ATPase_NBD"/>
</dbReference>
<dbReference type="GO" id="GO:0002949">
    <property type="term" value="P:tRNA threonylcarbamoyladenosine modification"/>
    <property type="evidence" value="ECO:0007669"/>
    <property type="project" value="InterPro"/>
</dbReference>
<dbReference type="CDD" id="cd24032">
    <property type="entry name" value="ASKHA_NBD_TsaB"/>
    <property type="match status" value="1"/>
</dbReference>
<sequence length="262" mass="27397">MPLDRPFPMPAAQHAPQKWLALDTTTEQLSVAVGVDAPEGGVPRLWEAVEPGGARASSRVIALVFEGLERAGLRLADLDAIAFGAGPGAFTGLRTACAVAQGLGFGAQRPLLPVDSLLALAETARIQMAAPESPLEVLSVLDARMGEFYAGHYRWDGARWQTVQTWPALTGPALAAAIEGSGRRPDWIVGNAVGVAGAEAFLSLWPEGARRSAIPGAAAMVRLAPELCRAGLAVAAEAAEPHYVRDKVAQTTVERQAAGGRR</sequence>